<evidence type="ECO:0000313" key="2">
    <source>
        <dbReference type="EMBL" id="KAG0269704.1"/>
    </source>
</evidence>
<evidence type="ECO:0000256" key="1">
    <source>
        <dbReference type="SAM" id="MobiDB-lite"/>
    </source>
</evidence>
<organism evidence="2 3">
    <name type="scientific">Linnemannia gamsii</name>
    <dbReference type="NCBI Taxonomy" id="64522"/>
    <lineage>
        <taxon>Eukaryota</taxon>
        <taxon>Fungi</taxon>
        <taxon>Fungi incertae sedis</taxon>
        <taxon>Mucoromycota</taxon>
        <taxon>Mortierellomycotina</taxon>
        <taxon>Mortierellomycetes</taxon>
        <taxon>Mortierellales</taxon>
        <taxon>Mortierellaceae</taxon>
        <taxon>Linnemannia</taxon>
    </lineage>
</organism>
<feature type="compositionally biased region" description="Basic and acidic residues" evidence="1">
    <location>
        <begin position="30"/>
        <end position="44"/>
    </location>
</feature>
<name>A0ABQ7JGT3_9FUNG</name>
<evidence type="ECO:0000313" key="3">
    <source>
        <dbReference type="Proteomes" id="UP001194696"/>
    </source>
</evidence>
<comment type="caution">
    <text evidence="2">The sequence shown here is derived from an EMBL/GenBank/DDBJ whole genome shotgun (WGS) entry which is preliminary data.</text>
</comment>
<protein>
    <submittedName>
        <fullName evidence="2">Uncharacterized protein</fullName>
    </submittedName>
</protein>
<accession>A0ABQ7JGT3</accession>
<feature type="region of interest" description="Disordered" evidence="1">
    <location>
        <begin position="1"/>
        <end position="50"/>
    </location>
</feature>
<keyword evidence="3" id="KW-1185">Reference proteome</keyword>
<proteinExistence type="predicted"/>
<reference evidence="2 3" key="1">
    <citation type="journal article" date="2020" name="Fungal Divers.">
        <title>Resolving the Mortierellaceae phylogeny through synthesis of multi-gene phylogenetics and phylogenomics.</title>
        <authorList>
            <person name="Vandepol N."/>
            <person name="Liber J."/>
            <person name="Desiro A."/>
            <person name="Na H."/>
            <person name="Kennedy M."/>
            <person name="Barry K."/>
            <person name="Grigoriev I.V."/>
            <person name="Miller A.N."/>
            <person name="O'Donnell K."/>
            <person name="Stajich J.E."/>
            <person name="Bonito G."/>
        </authorList>
    </citation>
    <scope>NUCLEOTIDE SEQUENCE [LARGE SCALE GENOMIC DNA]</scope>
    <source>
        <strain evidence="2 3">AD045</strain>
    </source>
</reference>
<dbReference type="Proteomes" id="UP001194696">
    <property type="component" value="Unassembled WGS sequence"/>
</dbReference>
<dbReference type="EMBL" id="JAAAIM010003112">
    <property type="protein sequence ID" value="KAG0269704.1"/>
    <property type="molecule type" value="Genomic_DNA"/>
</dbReference>
<feature type="non-terminal residue" evidence="2">
    <location>
        <position position="1"/>
    </location>
</feature>
<sequence length="50" mass="5722">VVKDLQARNKRITKAKHESREAESSDATFTDEKDAAFRDEKGEKSSIVWI</sequence>
<gene>
    <name evidence="2" type="ORF">BGZ96_006455</name>
</gene>